<evidence type="ECO:0000313" key="8">
    <source>
        <dbReference type="EMBL" id="MBO8478245.1"/>
    </source>
</evidence>
<dbReference type="SUPFAM" id="SSF51182">
    <property type="entry name" value="RmlC-like cupins"/>
    <property type="match status" value="1"/>
</dbReference>
<evidence type="ECO:0000256" key="1">
    <source>
        <dbReference type="ARBA" id="ARBA00022723"/>
    </source>
</evidence>
<dbReference type="Proteomes" id="UP000823771">
    <property type="component" value="Unassembled WGS sequence"/>
</dbReference>
<dbReference type="InterPro" id="IPR051804">
    <property type="entry name" value="Carb_Metab_Reg_Kinase/Isom"/>
</dbReference>
<gene>
    <name evidence="8" type="ORF">IAB80_05110</name>
</gene>
<dbReference type="CDD" id="cd07010">
    <property type="entry name" value="cupin_PMI_type_I_N_bac"/>
    <property type="match status" value="1"/>
</dbReference>
<dbReference type="InterPro" id="IPR049071">
    <property type="entry name" value="MPI_cupin_dom"/>
</dbReference>
<dbReference type="Pfam" id="PF21621">
    <property type="entry name" value="MPI_cupin_dom"/>
    <property type="match status" value="1"/>
</dbReference>
<evidence type="ECO:0000256" key="4">
    <source>
        <dbReference type="ARBA" id="ARBA00030762"/>
    </source>
</evidence>
<dbReference type="InterPro" id="IPR046457">
    <property type="entry name" value="PMI_typeI_cat"/>
</dbReference>
<dbReference type="EMBL" id="JADILZ010000043">
    <property type="protein sequence ID" value="MBO8478245.1"/>
    <property type="molecule type" value="Genomic_DNA"/>
</dbReference>
<evidence type="ECO:0000259" key="7">
    <source>
        <dbReference type="Pfam" id="PF21621"/>
    </source>
</evidence>
<evidence type="ECO:0000256" key="5">
    <source>
        <dbReference type="SAM" id="MobiDB-lite"/>
    </source>
</evidence>
<feature type="compositionally biased region" description="Acidic residues" evidence="5">
    <location>
        <begin position="375"/>
        <end position="390"/>
    </location>
</feature>
<evidence type="ECO:0000259" key="6">
    <source>
        <dbReference type="Pfam" id="PF20511"/>
    </source>
</evidence>
<dbReference type="InterPro" id="IPR014710">
    <property type="entry name" value="RmlC-like_jellyroll"/>
</dbReference>
<comment type="caution">
    <text evidence="8">The sequence shown here is derived from an EMBL/GenBank/DDBJ whole genome shotgun (WGS) entry which is preliminary data.</text>
</comment>
<dbReference type="InterPro" id="IPR011051">
    <property type="entry name" value="RmlC_Cupin_sf"/>
</dbReference>
<keyword evidence="1" id="KW-0479">Metal-binding</keyword>
<feature type="region of interest" description="Disordered" evidence="5">
    <location>
        <begin position="364"/>
        <end position="390"/>
    </location>
</feature>
<proteinExistence type="predicted"/>
<dbReference type="PANTHER" id="PTHR42742">
    <property type="entry name" value="TRANSCRIPTIONAL REPRESSOR MPRA"/>
    <property type="match status" value="1"/>
</dbReference>
<name>A0A9D9ITU1_9BACT</name>
<evidence type="ECO:0000313" key="9">
    <source>
        <dbReference type="Proteomes" id="UP000823771"/>
    </source>
</evidence>
<dbReference type="GO" id="GO:0008270">
    <property type="term" value="F:zinc ion binding"/>
    <property type="evidence" value="ECO:0007669"/>
    <property type="project" value="InterPro"/>
</dbReference>
<dbReference type="AlphaFoldDB" id="A0A9D9ITU1"/>
<dbReference type="PANTHER" id="PTHR42742:SF3">
    <property type="entry name" value="FRUCTOKINASE"/>
    <property type="match status" value="1"/>
</dbReference>
<dbReference type="Pfam" id="PF20511">
    <property type="entry name" value="PMI_typeI_cat"/>
    <property type="match status" value="1"/>
</dbReference>
<evidence type="ECO:0000256" key="3">
    <source>
        <dbReference type="ARBA" id="ARBA00029741"/>
    </source>
</evidence>
<keyword evidence="2" id="KW-0862">Zinc</keyword>
<evidence type="ECO:0000256" key="2">
    <source>
        <dbReference type="ARBA" id="ARBA00022833"/>
    </source>
</evidence>
<protein>
    <recommendedName>
        <fullName evidence="3">Phosphohexomutase</fullName>
    </recommendedName>
    <alternativeName>
        <fullName evidence="4">Phosphomannose isomerase</fullName>
    </alternativeName>
</protein>
<accession>A0A9D9ITU1</accession>
<reference evidence="8" key="1">
    <citation type="submission" date="2020-10" db="EMBL/GenBank/DDBJ databases">
        <authorList>
            <person name="Gilroy R."/>
        </authorList>
    </citation>
    <scope>NUCLEOTIDE SEQUENCE</scope>
    <source>
        <strain evidence="8">2478</strain>
    </source>
</reference>
<feature type="domain" description="Mannose-6-phosphate isomerase cupin" evidence="7">
    <location>
        <begin position="277"/>
        <end position="344"/>
    </location>
</feature>
<dbReference type="GO" id="GO:0004476">
    <property type="term" value="F:mannose-6-phosphate isomerase activity"/>
    <property type="evidence" value="ECO:0007669"/>
    <property type="project" value="InterPro"/>
</dbReference>
<keyword evidence="8" id="KW-0413">Isomerase</keyword>
<feature type="domain" description="Phosphomannose isomerase type I catalytic" evidence="6">
    <location>
        <begin position="14"/>
        <end position="131"/>
    </location>
</feature>
<reference evidence="8" key="2">
    <citation type="journal article" date="2021" name="PeerJ">
        <title>Extensive microbial diversity within the chicken gut microbiome revealed by metagenomics and culture.</title>
        <authorList>
            <person name="Gilroy R."/>
            <person name="Ravi A."/>
            <person name="Getino M."/>
            <person name="Pursley I."/>
            <person name="Horton D.L."/>
            <person name="Alikhan N.F."/>
            <person name="Baker D."/>
            <person name="Gharbi K."/>
            <person name="Hall N."/>
            <person name="Watson M."/>
            <person name="Adriaenssens E.M."/>
            <person name="Foster-Nyarko E."/>
            <person name="Jarju S."/>
            <person name="Secka A."/>
            <person name="Antonio M."/>
            <person name="Oren A."/>
            <person name="Chaudhuri R.R."/>
            <person name="La Ragione R."/>
            <person name="Hildebrand F."/>
            <person name="Pallen M.J."/>
        </authorList>
    </citation>
    <scope>NUCLEOTIDE SEQUENCE</scope>
    <source>
        <strain evidence="8">2478</strain>
    </source>
</reference>
<dbReference type="Gene3D" id="2.60.120.10">
    <property type="entry name" value="Jelly Rolls"/>
    <property type="match status" value="2"/>
</dbReference>
<organism evidence="8 9">
    <name type="scientific">Candidatus Cryptobacteroides excrementipullorum</name>
    <dbReference type="NCBI Taxonomy" id="2840761"/>
    <lineage>
        <taxon>Bacteria</taxon>
        <taxon>Pseudomonadati</taxon>
        <taxon>Bacteroidota</taxon>
        <taxon>Bacteroidia</taxon>
        <taxon>Bacteroidales</taxon>
        <taxon>Candidatus Cryptobacteroides</taxon>
    </lineage>
</organism>
<sequence length="390" mass="43891">MEEKRNLYPIKFIPVAEKKPWGGSALIKGLGKEFTECDKDGNEVKLTEKDHIGESWELADMGFIDSVVSNGWLAGNTFGEIMETYIERIAGEDVFQHYGRQFPVLVKFLDIHGSTSVQVNPDDEVAEQRYDALGKCKLWYVMEAAPEAVIYTGFTKDIPAMELYERCMDGSITEVMNAVHPRKGDSLLIRPGTVHSAGGGLLIAEIQESSDLTFRLYDQGRENDPQTARPMHLVEAFDFIDMGRYDGSDYRKGPLWDDRSHGGCREEGRQVTEELASVPQFTVSEMEVREPLKISSGHSGSFLIYVCVDGEAVIQVPSRDGHPGECRIRKGETVLVPADLQDFFIIPTERETRLLEVMMEHREETDSYINPDTEPYLEGEDYGGLENGEE</sequence>